<keyword evidence="8" id="KW-0406">Ion transport</keyword>
<dbReference type="Pfam" id="PF07715">
    <property type="entry name" value="Plug"/>
    <property type="match status" value="1"/>
</dbReference>
<evidence type="ECO:0000313" key="18">
    <source>
        <dbReference type="EMBL" id="PKV13306.1"/>
    </source>
</evidence>
<evidence type="ECO:0000256" key="13">
    <source>
        <dbReference type="RuleBase" id="RU003357"/>
    </source>
</evidence>
<evidence type="ECO:0000256" key="3">
    <source>
        <dbReference type="ARBA" id="ARBA00022452"/>
    </source>
</evidence>
<dbReference type="PANTHER" id="PTHR32552:SF89">
    <property type="entry name" value="CATECHOLATE SIDEROPHORE RECEPTOR FIU"/>
    <property type="match status" value="1"/>
</dbReference>
<evidence type="ECO:0000313" key="20">
    <source>
        <dbReference type="Proteomes" id="UP000233720"/>
    </source>
</evidence>
<reference evidence="20 21" key="1">
    <citation type="submission" date="2017-11" db="EMBL/GenBank/DDBJ databases">
        <title>Xanthomonas prunicola sp. nov., a novel pathogen that affects nectarine (Prunus persica var. nectarine) trees.</title>
        <authorList>
            <person name="Lopez M."/>
            <person name="Lopez-Soriano P."/>
            <person name="Garita-Cambronero J."/>
            <person name="Beltran C."/>
            <person name="Taghouti G."/>
            <person name="Portier P."/>
            <person name="Cubero J."/>
            <person name="Fischer-Le Saux M."/>
            <person name="Marco-Noales E."/>
        </authorList>
    </citation>
    <scope>NUCLEOTIDE SEQUENCE [LARGE SCALE GENOMIC DNA]</scope>
    <source>
        <strain evidence="18 20">CFBP8353</strain>
        <strain evidence="19 21">CFBP8354</strain>
    </source>
</reference>
<comment type="subcellular location">
    <subcellularLocation>
        <location evidence="1 12">Cell outer membrane</location>
        <topology evidence="1 12">Multi-pass membrane protein</topology>
    </subcellularLocation>
</comment>
<protein>
    <submittedName>
        <fullName evidence="18">Ferripyoverdine receptor</fullName>
    </submittedName>
</protein>
<dbReference type="OrthoDB" id="9760494at2"/>
<dbReference type="EMBL" id="PHKV01000002">
    <property type="protein sequence ID" value="PKV13306.1"/>
    <property type="molecule type" value="Genomic_DNA"/>
</dbReference>
<keyword evidence="21" id="KW-1185">Reference proteome</keyword>
<dbReference type="GO" id="GO:0015344">
    <property type="term" value="F:siderophore uptake transmembrane transporter activity"/>
    <property type="evidence" value="ECO:0007669"/>
    <property type="project" value="TreeGrafter"/>
</dbReference>
<dbReference type="EMBL" id="PHKW01000002">
    <property type="protein sequence ID" value="PKV17583.1"/>
    <property type="molecule type" value="Genomic_DNA"/>
</dbReference>
<evidence type="ECO:0000313" key="19">
    <source>
        <dbReference type="EMBL" id="PKV17583.1"/>
    </source>
</evidence>
<organism evidence="18 20">
    <name type="scientific">Xanthomonas prunicola</name>
    <dbReference type="NCBI Taxonomy" id="2053930"/>
    <lineage>
        <taxon>Bacteria</taxon>
        <taxon>Pseudomonadati</taxon>
        <taxon>Pseudomonadota</taxon>
        <taxon>Gammaproteobacteria</taxon>
        <taxon>Lysobacterales</taxon>
        <taxon>Lysobacteraceae</taxon>
        <taxon>Xanthomonas</taxon>
    </lineage>
</organism>
<evidence type="ECO:0000256" key="11">
    <source>
        <dbReference type="ARBA" id="ARBA00023237"/>
    </source>
</evidence>
<keyword evidence="2 12" id="KW-0813">Transport</keyword>
<dbReference type="InterPro" id="IPR039426">
    <property type="entry name" value="TonB-dep_rcpt-like"/>
</dbReference>
<evidence type="ECO:0000256" key="1">
    <source>
        <dbReference type="ARBA" id="ARBA00004571"/>
    </source>
</evidence>
<feature type="signal peptide" evidence="15">
    <location>
        <begin position="1"/>
        <end position="24"/>
    </location>
</feature>
<keyword evidence="4" id="KW-0410">Iron transport</keyword>
<evidence type="ECO:0000256" key="14">
    <source>
        <dbReference type="SAM" id="MobiDB-lite"/>
    </source>
</evidence>
<comment type="similarity">
    <text evidence="12 13">Belongs to the TonB-dependent receptor family.</text>
</comment>
<dbReference type="RefSeq" id="WP_101362871.1">
    <property type="nucleotide sequence ID" value="NZ_PHKV01000002.1"/>
</dbReference>
<dbReference type="InterPro" id="IPR037066">
    <property type="entry name" value="Plug_dom_sf"/>
</dbReference>
<dbReference type="Gene3D" id="3.55.50.30">
    <property type="match status" value="1"/>
</dbReference>
<evidence type="ECO:0000256" key="5">
    <source>
        <dbReference type="ARBA" id="ARBA00022692"/>
    </source>
</evidence>
<dbReference type="Proteomes" id="UP000233720">
    <property type="component" value="Unassembled WGS sequence"/>
</dbReference>
<keyword evidence="5 12" id="KW-0812">Transmembrane</keyword>
<feature type="compositionally biased region" description="Low complexity" evidence="14">
    <location>
        <begin position="105"/>
        <end position="123"/>
    </location>
</feature>
<dbReference type="AlphaFoldDB" id="A0A2N3RLD6"/>
<dbReference type="InterPro" id="IPR000531">
    <property type="entry name" value="Beta-barrel_TonB"/>
</dbReference>
<evidence type="ECO:0000256" key="4">
    <source>
        <dbReference type="ARBA" id="ARBA00022496"/>
    </source>
</evidence>
<feature type="region of interest" description="Disordered" evidence="14">
    <location>
        <begin position="105"/>
        <end position="127"/>
    </location>
</feature>
<dbReference type="GO" id="GO:0009279">
    <property type="term" value="C:cell outer membrane"/>
    <property type="evidence" value="ECO:0007669"/>
    <property type="project" value="UniProtKB-SubCell"/>
</dbReference>
<comment type="caution">
    <text evidence="18">The sequence shown here is derived from an EMBL/GenBank/DDBJ whole genome shotgun (WGS) entry which is preliminary data.</text>
</comment>
<evidence type="ECO:0000256" key="8">
    <source>
        <dbReference type="ARBA" id="ARBA00023065"/>
    </source>
</evidence>
<keyword evidence="9 13" id="KW-0798">TonB box</keyword>
<evidence type="ECO:0000259" key="16">
    <source>
        <dbReference type="Pfam" id="PF00593"/>
    </source>
</evidence>
<evidence type="ECO:0000256" key="6">
    <source>
        <dbReference type="ARBA" id="ARBA00022729"/>
    </source>
</evidence>
<dbReference type="PROSITE" id="PS52016">
    <property type="entry name" value="TONB_DEPENDENT_REC_3"/>
    <property type="match status" value="1"/>
</dbReference>
<dbReference type="Pfam" id="PF00593">
    <property type="entry name" value="TonB_dep_Rec_b-barrel"/>
    <property type="match status" value="1"/>
</dbReference>
<feature type="domain" description="TonB-dependent receptor-like beta-barrel" evidence="16">
    <location>
        <begin position="368"/>
        <end position="796"/>
    </location>
</feature>
<evidence type="ECO:0000256" key="2">
    <source>
        <dbReference type="ARBA" id="ARBA00022448"/>
    </source>
</evidence>
<proteinExistence type="inferred from homology"/>
<feature type="chain" id="PRO_5014600130" evidence="15">
    <location>
        <begin position="25"/>
        <end position="833"/>
    </location>
</feature>
<evidence type="ECO:0000259" key="17">
    <source>
        <dbReference type="Pfam" id="PF07715"/>
    </source>
</evidence>
<evidence type="ECO:0000256" key="9">
    <source>
        <dbReference type="ARBA" id="ARBA00023077"/>
    </source>
</evidence>
<evidence type="ECO:0000256" key="12">
    <source>
        <dbReference type="PROSITE-ProRule" id="PRU01360"/>
    </source>
</evidence>
<dbReference type="Gene3D" id="2.40.170.20">
    <property type="entry name" value="TonB-dependent receptor, beta-barrel domain"/>
    <property type="match status" value="1"/>
</dbReference>
<name>A0A2N3RLD6_9XANT</name>
<evidence type="ECO:0000313" key="21">
    <source>
        <dbReference type="Proteomes" id="UP000233748"/>
    </source>
</evidence>
<keyword evidence="3 12" id="KW-1134">Transmembrane beta strand</keyword>
<dbReference type="SUPFAM" id="SSF56935">
    <property type="entry name" value="Porins"/>
    <property type="match status" value="1"/>
</dbReference>
<sequence>MRHPLALQIALLLTALPPTLTAVAATPSAQAAPAIAPASLDTALEQFAQTSGLQLIYDPALTAHLRSPGAPAGLAPLAQLQRLLGGTGLAARQLTATSLSIAPAAPASAPAPPSAAKAAPAEASADRSAARDLAPVTVVANQVDTLAPSAPPLDAIQPTSVIDERFIRDGLRFNANYDDIIKYAPSVSVTSPEGPGMGKNEGISIRGFQDGQFNITFDGIPFGDASDLHHTTSAYFNNHILGQAEIDRGPGGGATIGNATFGGTVGLRSRDPGTVDGVTAYGTVGSWNTVAGGVSVEQHLGSGTRLLVDLSKEHSDTYLDGTDDRREHAFIKTISDVGEASTLTFVTSYNQEHQNTVQGATKAQIAVNGWRTGLGEDPALQNYTGYNDAAYYSSFSYLALLTQWGGWDVDNRVYANTFDHRADKTTEPTSDSLKDNGVTFYNAAGKKIGKAAIDVPGKLADNDNLAFGDVLRLARDLGPGELKTGVWLERALDHRYQTPLDMSTGMPTGTKYGNADNYRLKDRTDTAQPYVEYAWRLSDALTLSPGLRYADVARRLSAEVNKSTPPLPSYTRASYDAWLPSLSLHDAIDDHWSAYAQVARGFLAPPIDVIELNGARGLDPELTTNMQLGTGYADRGLTFGVDVYHIDFSNFISQTRVATSSGTEQAFVNGGGAVYRGIESEATVALSPTMSVYGNASYNEATYKGSSVQVAAAPHVTATLGMLYNSGTGWYGSLMDKFIGARYGVDNRTDASGATVFGNDERLPSYTSLDAAGGYRSTHGPWNLKGYSLSLAINNLLDTHRLIGYAGTRSTDNAPLYFGLAGRGVFLDLSATF</sequence>
<evidence type="ECO:0000256" key="7">
    <source>
        <dbReference type="ARBA" id="ARBA00023004"/>
    </source>
</evidence>
<keyword evidence="7" id="KW-0408">Iron</keyword>
<dbReference type="Proteomes" id="UP000233748">
    <property type="component" value="Unassembled WGS sequence"/>
</dbReference>
<dbReference type="Gene3D" id="2.170.130.10">
    <property type="entry name" value="TonB-dependent receptor, plug domain"/>
    <property type="match status" value="1"/>
</dbReference>
<keyword evidence="10 12" id="KW-0472">Membrane</keyword>
<dbReference type="PANTHER" id="PTHR32552">
    <property type="entry name" value="FERRICHROME IRON RECEPTOR-RELATED"/>
    <property type="match status" value="1"/>
</dbReference>
<accession>A0A2N3RLD6</accession>
<dbReference type="InterPro" id="IPR036942">
    <property type="entry name" value="Beta-barrel_TonB_sf"/>
</dbReference>
<evidence type="ECO:0000256" key="10">
    <source>
        <dbReference type="ARBA" id="ARBA00023136"/>
    </source>
</evidence>
<keyword evidence="18" id="KW-0675">Receptor</keyword>
<feature type="domain" description="TonB-dependent receptor plug" evidence="17">
    <location>
        <begin position="154"/>
        <end position="263"/>
    </location>
</feature>
<keyword evidence="11 12" id="KW-0998">Cell outer membrane</keyword>
<evidence type="ECO:0000256" key="15">
    <source>
        <dbReference type="SAM" id="SignalP"/>
    </source>
</evidence>
<gene>
    <name evidence="18" type="ORF">XpruCFBP8353_08760</name>
    <name evidence="19" type="ORF">XpruCFBP8354_08760</name>
</gene>
<dbReference type="InterPro" id="IPR012910">
    <property type="entry name" value="Plug_dom"/>
</dbReference>
<keyword evidence="6 15" id="KW-0732">Signal</keyword>